<keyword evidence="8" id="KW-0934">Plastid</keyword>
<comment type="similarity">
    <text evidence="2">Belongs to the IF-1 family.</text>
</comment>
<dbReference type="InterPro" id="IPR006196">
    <property type="entry name" value="RNA-binding_domain_S1_IF1"/>
</dbReference>
<feature type="domain" description="S1-like" evidence="7">
    <location>
        <begin position="1"/>
        <end position="57"/>
    </location>
</feature>
<evidence type="ECO:0000256" key="4">
    <source>
        <dbReference type="ARBA" id="ARBA00022540"/>
    </source>
</evidence>
<organism evidence="8">
    <name type="scientific">Sansevieria trifasciata var. laurentii</name>
    <dbReference type="NCBI Taxonomy" id="1220771"/>
    <lineage>
        <taxon>Eukaryota</taxon>
        <taxon>Viridiplantae</taxon>
        <taxon>Streptophyta</taxon>
        <taxon>Embryophyta</taxon>
        <taxon>Tracheophyta</taxon>
        <taxon>Spermatophyta</taxon>
        <taxon>Magnoliopsida</taxon>
        <taxon>Liliopsida</taxon>
        <taxon>Asparagales</taxon>
        <taxon>Asparagaceae</taxon>
        <taxon>Nolinoideae</taxon>
        <taxon>Sansevieria</taxon>
    </lineage>
</organism>
<reference evidence="8" key="1">
    <citation type="submission" date="2020-08" db="EMBL/GenBank/DDBJ databases">
        <title>Complete Chloroplast Genome of Sansevieria trifasciata Prain var. laurentii.</title>
        <authorList>
            <person name="Li P."/>
            <person name="Ji L."/>
        </authorList>
    </citation>
    <scope>NUCLEOTIDE SEQUENCE</scope>
</reference>
<sequence length="63" mass="7573">MNHFPTVRVLLDNEDLILSYISERIRRSLIPILPGNRVKIEISQYDSTRERRIYRLRNKDSSD</sequence>
<dbReference type="AlphaFoldDB" id="A0A7L7SBL7"/>
<dbReference type="GO" id="GO:0005829">
    <property type="term" value="C:cytosol"/>
    <property type="evidence" value="ECO:0007669"/>
    <property type="project" value="TreeGrafter"/>
</dbReference>
<protein>
    <submittedName>
        <fullName evidence="8">Translation initiation factor 1</fullName>
    </submittedName>
</protein>
<dbReference type="PANTHER" id="PTHR33370:SF1">
    <property type="entry name" value="TRANSLATION INITIATION FACTOR IF-1, CHLOROPLASTIC"/>
    <property type="match status" value="1"/>
</dbReference>
<keyword evidence="5 6" id="KW-0648">Protein biosynthesis</keyword>
<evidence type="ECO:0000256" key="2">
    <source>
        <dbReference type="ARBA" id="ARBA00010939"/>
    </source>
</evidence>
<evidence type="ECO:0000256" key="5">
    <source>
        <dbReference type="ARBA" id="ARBA00022917"/>
    </source>
</evidence>
<evidence type="ECO:0000259" key="7">
    <source>
        <dbReference type="PROSITE" id="PS50832"/>
    </source>
</evidence>
<dbReference type="EMBL" id="MT922036">
    <property type="protein sequence ID" value="QNV48554.1"/>
    <property type="molecule type" value="Genomic_DNA"/>
</dbReference>
<dbReference type="Pfam" id="PF01176">
    <property type="entry name" value="eIF-1a"/>
    <property type="match status" value="1"/>
</dbReference>
<dbReference type="GO" id="GO:0003723">
    <property type="term" value="F:RNA binding"/>
    <property type="evidence" value="ECO:0007669"/>
    <property type="project" value="InterPro"/>
</dbReference>
<dbReference type="InterPro" id="IPR004368">
    <property type="entry name" value="TIF_IF1"/>
</dbReference>
<proteinExistence type="inferred from homology"/>
<comment type="function">
    <text evidence="1">One of the essential components for the initiation of protein synthesis. Stabilizes the binding of IF-2 and IF-3 on the 30S subunit to which N-formylmethionyl-tRNA(fMet) subsequently binds. Helps modulate mRNA selection, yielding the 30S pre-initiation complex (PIC). Upon addition of the 50S ribosomal subunit IF-1, IF-2 and IF-3 are released leaving the mature 70S translation initiation complex.</text>
</comment>
<evidence type="ECO:0000313" key="8">
    <source>
        <dbReference type="EMBL" id="QNV48554.1"/>
    </source>
</evidence>
<dbReference type="SUPFAM" id="SSF50249">
    <property type="entry name" value="Nucleic acid-binding proteins"/>
    <property type="match status" value="1"/>
</dbReference>
<dbReference type="GO" id="GO:0003743">
    <property type="term" value="F:translation initiation factor activity"/>
    <property type="evidence" value="ECO:0007669"/>
    <property type="project" value="UniProtKB-UniRule"/>
</dbReference>
<evidence type="ECO:0000256" key="3">
    <source>
        <dbReference type="ARBA" id="ARBA00011599"/>
    </source>
</evidence>
<accession>A0A7L7SBL7</accession>
<keyword evidence="4 6" id="KW-0396">Initiation factor</keyword>
<geneLocation type="chloroplast" evidence="8"/>
<dbReference type="GO" id="GO:0043022">
    <property type="term" value="F:ribosome binding"/>
    <property type="evidence" value="ECO:0007669"/>
    <property type="project" value="TreeGrafter"/>
</dbReference>
<name>A0A7L7SBL7_9ASPA</name>
<keyword evidence="8" id="KW-0150">Chloroplast</keyword>
<evidence type="ECO:0000256" key="6">
    <source>
        <dbReference type="PROSITE-ProRule" id="PRU00181"/>
    </source>
</evidence>
<evidence type="ECO:0000256" key="1">
    <source>
        <dbReference type="ARBA" id="ARBA00003935"/>
    </source>
</evidence>
<comment type="subunit">
    <text evidence="3">Component of the 30S ribosomal translation pre-initiation complex which assembles on the 30S ribosome in the order IF-2 and IF-3, IF-1 and N-formylmethionyl-tRNA(fMet); mRNA recruitment can occur at any time during PIC assembly.</text>
</comment>
<gene>
    <name evidence="8" type="primary">infA</name>
</gene>
<dbReference type="Gene3D" id="2.40.50.140">
    <property type="entry name" value="Nucleic acid-binding proteins"/>
    <property type="match status" value="1"/>
</dbReference>
<dbReference type="PROSITE" id="PS50832">
    <property type="entry name" value="S1_IF1_TYPE"/>
    <property type="match status" value="1"/>
</dbReference>
<dbReference type="InterPro" id="IPR012340">
    <property type="entry name" value="NA-bd_OB-fold"/>
</dbReference>
<dbReference type="PANTHER" id="PTHR33370">
    <property type="entry name" value="TRANSLATION INITIATION FACTOR IF-1, CHLOROPLASTIC"/>
    <property type="match status" value="1"/>
</dbReference>